<name>A0A3N4LZF9_9PEZI</name>
<dbReference type="Pfam" id="PF13419">
    <property type="entry name" value="HAD_2"/>
    <property type="match status" value="1"/>
</dbReference>
<dbReference type="InterPro" id="IPR036412">
    <property type="entry name" value="HAD-like_sf"/>
</dbReference>
<dbReference type="SFLD" id="SFLDG01129">
    <property type="entry name" value="C1.5:_HAD__Beta-PGM__Phosphata"/>
    <property type="match status" value="1"/>
</dbReference>
<reference evidence="1 2" key="1">
    <citation type="journal article" date="2018" name="Nat. Ecol. Evol.">
        <title>Pezizomycetes genomes reveal the molecular basis of ectomycorrhizal truffle lifestyle.</title>
        <authorList>
            <person name="Murat C."/>
            <person name="Payen T."/>
            <person name="Noel B."/>
            <person name="Kuo A."/>
            <person name="Morin E."/>
            <person name="Chen J."/>
            <person name="Kohler A."/>
            <person name="Krizsan K."/>
            <person name="Balestrini R."/>
            <person name="Da Silva C."/>
            <person name="Montanini B."/>
            <person name="Hainaut M."/>
            <person name="Levati E."/>
            <person name="Barry K.W."/>
            <person name="Belfiori B."/>
            <person name="Cichocki N."/>
            <person name="Clum A."/>
            <person name="Dockter R.B."/>
            <person name="Fauchery L."/>
            <person name="Guy J."/>
            <person name="Iotti M."/>
            <person name="Le Tacon F."/>
            <person name="Lindquist E.A."/>
            <person name="Lipzen A."/>
            <person name="Malagnac F."/>
            <person name="Mello A."/>
            <person name="Molinier V."/>
            <person name="Miyauchi S."/>
            <person name="Poulain J."/>
            <person name="Riccioni C."/>
            <person name="Rubini A."/>
            <person name="Sitrit Y."/>
            <person name="Splivallo R."/>
            <person name="Traeger S."/>
            <person name="Wang M."/>
            <person name="Zifcakova L."/>
            <person name="Wipf D."/>
            <person name="Zambonelli A."/>
            <person name="Paolocci F."/>
            <person name="Nowrousian M."/>
            <person name="Ottonello S."/>
            <person name="Baldrian P."/>
            <person name="Spatafora J.W."/>
            <person name="Henrissat B."/>
            <person name="Nagy L.G."/>
            <person name="Aury J.M."/>
            <person name="Wincker P."/>
            <person name="Grigoriev I.V."/>
            <person name="Bonfante P."/>
            <person name="Martin F.M."/>
        </authorList>
    </citation>
    <scope>NUCLEOTIDE SEQUENCE [LARGE SCALE GENOMIC DNA]</scope>
    <source>
        <strain evidence="1 2">ATCC MYA-4762</strain>
    </source>
</reference>
<dbReference type="SUPFAM" id="SSF56784">
    <property type="entry name" value="HAD-like"/>
    <property type="match status" value="1"/>
</dbReference>
<dbReference type="STRING" id="1051890.A0A3N4LZF9"/>
<sequence>MPVMRKKYAAILFDMDGTLIDSTNAIIAHWTRFGQEHGLDPLLILATSHGRRSIDVMKIYTPEKATWENVIALEAEIPKRNAEDARELPGARRLVEAIQMVKGKWAIVTSGTKVLAQSWVKVMDLPVPGIFVTADQVENGKPDPQGYRMARQLLGIPTDAPVLVVEDAPAGVQAGIAAGCDVLGLLTTHTRDQIAKAGATFIVGDLASVEFENGDENGLEININAKSVEELLN</sequence>
<dbReference type="Gene3D" id="1.10.150.240">
    <property type="entry name" value="Putative phosphatase, domain 2"/>
    <property type="match status" value="1"/>
</dbReference>
<evidence type="ECO:0000313" key="1">
    <source>
        <dbReference type="EMBL" id="RPB28293.1"/>
    </source>
</evidence>
<evidence type="ECO:0000313" key="2">
    <source>
        <dbReference type="Proteomes" id="UP000267821"/>
    </source>
</evidence>
<protein>
    <submittedName>
        <fullName evidence="1">HAD-like protein</fullName>
    </submittedName>
</protein>
<dbReference type="OrthoDB" id="40579at2759"/>
<dbReference type="InterPro" id="IPR006439">
    <property type="entry name" value="HAD-SF_hydro_IA"/>
</dbReference>
<dbReference type="Proteomes" id="UP000267821">
    <property type="component" value="Unassembled WGS sequence"/>
</dbReference>
<dbReference type="Gene3D" id="3.40.50.1000">
    <property type="entry name" value="HAD superfamily/HAD-like"/>
    <property type="match status" value="1"/>
</dbReference>
<dbReference type="PANTHER" id="PTHR43481:SF4">
    <property type="entry name" value="GLYCEROL-1-PHOSPHATE PHOSPHOHYDROLASE 1-RELATED"/>
    <property type="match status" value="1"/>
</dbReference>
<dbReference type="InterPro" id="IPR023198">
    <property type="entry name" value="PGP-like_dom2"/>
</dbReference>
<dbReference type="PANTHER" id="PTHR43481">
    <property type="entry name" value="FRUCTOSE-1-PHOSPHATE PHOSPHATASE"/>
    <property type="match status" value="1"/>
</dbReference>
<dbReference type="InParanoid" id="A0A3N4LZF9"/>
<accession>A0A3N4LZF9</accession>
<dbReference type="EMBL" id="ML121529">
    <property type="protein sequence ID" value="RPB28293.1"/>
    <property type="molecule type" value="Genomic_DNA"/>
</dbReference>
<dbReference type="SFLD" id="SFLDS00003">
    <property type="entry name" value="Haloacid_Dehalogenase"/>
    <property type="match status" value="1"/>
</dbReference>
<dbReference type="InterPro" id="IPR041492">
    <property type="entry name" value="HAD_2"/>
</dbReference>
<dbReference type="InterPro" id="IPR023214">
    <property type="entry name" value="HAD_sf"/>
</dbReference>
<dbReference type="FunCoup" id="A0A3N4LZF9">
    <property type="interactions" value="358"/>
</dbReference>
<dbReference type="AlphaFoldDB" id="A0A3N4LZF9"/>
<proteinExistence type="predicted"/>
<keyword evidence="2" id="KW-1185">Reference proteome</keyword>
<dbReference type="GO" id="GO:0050308">
    <property type="term" value="F:sugar-phosphatase activity"/>
    <property type="evidence" value="ECO:0007669"/>
    <property type="project" value="TreeGrafter"/>
</dbReference>
<gene>
    <name evidence="1" type="ORF">L211DRAFT_855315</name>
</gene>
<dbReference type="InterPro" id="IPR051806">
    <property type="entry name" value="HAD-like_SPP"/>
</dbReference>
<organism evidence="1 2">
    <name type="scientific">Terfezia boudieri ATCC MYA-4762</name>
    <dbReference type="NCBI Taxonomy" id="1051890"/>
    <lineage>
        <taxon>Eukaryota</taxon>
        <taxon>Fungi</taxon>
        <taxon>Dikarya</taxon>
        <taxon>Ascomycota</taxon>
        <taxon>Pezizomycotina</taxon>
        <taxon>Pezizomycetes</taxon>
        <taxon>Pezizales</taxon>
        <taxon>Pezizaceae</taxon>
        <taxon>Terfezia</taxon>
    </lineage>
</organism>
<dbReference type="CDD" id="cd07527">
    <property type="entry name" value="HAD_ScGPP-like"/>
    <property type="match status" value="1"/>
</dbReference>
<dbReference type="SFLD" id="SFLDG01135">
    <property type="entry name" value="C1.5.6:_HAD__Beta-PGM__Phospha"/>
    <property type="match status" value="1"/>
</dbReference>
<dbReference type="NCBIfam" id="TIGR01509">
    <property type="entry name" value="HAD-SF-IA-v3"/>
    <property type="match status" value="1"/>
</dbReference>